<dbReference type="AlphaFoldDB" id="A0A381SNP2"/>
<dbReference type="InterPro" id="IPR017850">
    <property type="entry name" value="Alkaline_phosphatase_core_sf"/>
</dbReference>
<dbReference type="InterPro" id="IPR000917">
    <property type="entry name" value="Sulfatase_N"/>
</dbReference>
<accession>A0A381SNP2</accession>
<dbReference type="CDD" id="cd16145">
    <property type="entry name" value="ARS_like"/>
    <property type="match status" value="1"/>
</dbReference>
<name>A0A381SNP2_9ZZZZ</name>
<evidence type="ECO:0000259" key="3">
    <source>
        <dbReference type="Pfam" id="PF00884"/>
    </source>
</evidence>
<protein>
    <recommendedName>
        <fullName evidence="3">Sulfatase N-terminal domain-containing protein</fullName>
    </recommendedName>
</protein>
<dbReference type="Gene3D" id="3.40.720.10">
    <property type="entry name" value="Alkaline Phosphatase, subunit A"/>
    <property type="match status" value="1"/>
</dbReference>
<dbReference type="PROSITE" id="PS00523">
    <property type="entry name" value="SULFATASE_1"/>
    <property type="match status" value="1"/>
</dbReference>
<dbReference type="GO" id="GO:0016787">
    <property type="term" value="F:hydrolase activity"/>
    <property type="evidence" value="ECO:0007669"/>
    <property type="project" value="UniProtKB-KW"/>
</dbReference>
<dbReference type="SUPFAM" id="SSF53649">
    <property type="entry name" value="Alkaline phosphatase-like"/>
    <property type="match status" value="1"/>
</dbReference>
<dbReference type="PANTHER" id="PTHR43751">
    <property type="entry name" value="SULFATASE"/>
    <property type="match status" value="1"/>
</dbReference>
<dbReference type="InterPro" id="IPR052701">
    <property type="entry name" value="GAG_Ulvan_Degrading_Sulfatases"/>
</dbReference>
<feature type="domain" description="Sulfatase N-terminal" evidence="3">
    <location>
        <begin position="28"/>
        <end position="399"/>
    </location>
</feature>
<dbReference type="PROSITE" id="PS51257">
    <property type="entry name" value="PROKAR_LIPOPROTEIN"/>
    <property type="match status" value="1"/>
</dbReference>
<dbReference type="Pfam" id="PF00884">
    <property type="entry name" value="Sulfatase"/>
    <property type="match status" value="1"/>
</dbReference>
<reference evidence="4" key="1">
    <citation type="submission" date="2018-05" db="EMBL/GenBank/DDBJ databases">
        <authorList>
            <person name="Lanie J.A."/>
            <person name="Ng W.-L."/>
            <person name="Kazmierczak K.M."/>
            <person name="Andrzejewski T.M."/>
            <person name="Davidsen T.M."/>
            <person name="Wayne K.J."/>
            <person name="Tettelin H."/>
            <person name="Glass J.I."/>
            <person name="Rusch D."/>
            <person name="Podicherti R."/>
            <person name="Tsui H.-C.T."/>
            <person name="Winkler M.E."/>
        </authorList>
    </citation>
    <scope>NUCLEOTIDE SEQUENCE</scope>
</reference>
<evidence type="ECO:0000313" key="4">
    <source>
        <dbReference type="EMBL" id="SVA03997.1"/>
    </source>
</evidence>
<sequence>MKSLTNFVLFFLLIFSFFGCENSKNEKPNIIYILADDLGYGEVGVYGQKFIETPNIDNLAKTGMLFTNHYSGAPVCAPARSVLMTGMHMGNTHIRANGEWSERGDVWSFQAMFDDPNLEGQRPLLDSIVTVAKVLNDNGYKTGMVGKWGLGAPMTNSIPNKKGFDFFYGYNCQRQAHTLYPTHLWKNEKRHILDNYIVTKQEDLDGKDPHNKESYNKFNQNDYAPTLMHNEALDFIEKNHKDPFFLYYASPLPHLPLQAPEYWVEYYNNKFGDEEPYTGRSYYPNRTPKATYAAMISYLDEQVGDIINKLKEIGEYENTLIIFTSDNGPTHVPHVDTNFFNSTGIFVNSRYTMKGSVNEGGLRVPMIASWPNVIRAGSSSDHISAFYDFFETACDIADIKSPFHTDGISFYPTLKGEKQEKHKYLYWEYPASGGLQAIRMSKWKGFKKNLFKEKSKLKLFDLSIDPKELNDLSSKFPEVVSELEEYLKEAHSTPYLDNFIIPSLE</sequence>
<dbReference type="Gene3D" id="3.30.1120.10">
    <property type="match status" value="1"/>
</dbReference>
<evidence type="ECO:0000256" key="1">
    <source>
        <dbReference type="ARBA" id="ARBA00008779"/>
    </source>
</evidence>
<dbReference type="PANTHER" id="PTHR43751:SF3">
    <property type="entry name" value="SULFATASE N-TERMINAL DOMAIN-CONTAINING PROTEIN"/>
    <property type="match status" value="1"/>
</dbReference>
<gene>
    <name evidence="4" type="ORF">METZ01_LOCUS56851</name>
</gene>
<comment type="similarity">
    <text evidence="1">Belongs to the sulfatase family.</text>
</comment>
<dbReference type="InterPro" id="IPR024607">
    <property type="entry name" value="Sulfatase_CS"/>
</dbReference>
<organism evidence="4">
    <name type="scientific">marine metagenome</name>
    <dbReference type="NCBI Taxonomy" id="408172"/>
    <lineage>
        <taxon>unclassified sequences</taxon>
        <taxon>metagenomes</taxon>
        <taxon>ecological metagenomes</taxon>
    </lineage>
</organism>
<evidence type="ECO:0000256" key="2">
    <source>
        <dbReference type="ARBA" id="ARBA00022801"/>
    </source>
</evidence>
<proteinExistence type="inferred from homology"/>
<dbReference type="EMBL" id="UINC01003176">
    <property type="protein sequence ID" value="SVA03997.1"/>
    <property type="molecule type" value="Genomic_DNA"/>
</dbReference>
<keyword evidence="2" id="KW-0378">Hydrolase</keyword>